<evidence type="ECO:0000313" key="1">
    <source>
        <dbReference type="EMBL" id="SES11825.1"/>
    </source>
</evidence>
<gene>
    <name evidence="1" type="ORF">SAMN02910429_02223</name>
</gene>
<proteinExistence type="predicted"/>
<dbReference type="Gene3D" id="2.40.10.170">
    <property type="match status" value="1"/>
</dbReference>
<name>A0A1H9UQR6_9FIRM</name>
<dbReference type="Proteomes" id="UP000182471">
    <property type="component" value="Unassembled WGS sequence"/>
</dbReference>
<dbReference type="OrthoDB" id="9786074at2"/>
<accession>A0A1H9UQR6</accession>
<evidence type="ECO:0000313" key="2">
    <source>
        <dbReference type="Proteomes" id="UP000182471"/>
    </source>
</evidence>
<keyword evidence="2" id="KW-1185">Reference proteome</keyword>
<sequence length="102" mass="11877">MFQKKQYIYSETQGVCQVDNIVSLKTKKRAPIQYYVLKPVYEPQTISYIPVEGHKVELKELFTPEEARELENSELAKKDVKVQDAIDFVLQREKGKDGARNK</sequence>
<dbReference type="RefSeq" id="WP_027422332.1">
    <property type="nucleotide sequence ID" value="NZ_FOGW01000036.1"/>
</dbReference>
<dbReference type="EMBL" id="FOGW01000036">
    <property type="protein sequence ID" value="SES11825.1"/>
    <property type="molecule type" value="Genomic_DNA"/>
</dbReference>
<reference evidence="2" key="1">
    <citation type="submission" date="2016-10" db="EMBL/GenBank/DDBJ databases">
        <authorList>
            <person name="Varghese N."/>
            <person name="Submissions S."/>
        </authorList>
    </citation>
    <scope>NUCLEOTIDE SEQUENCE [LARGE SCALE GENOMIC DNA]</scope>
    <source>
        <strain evidence="2">S1b</strain>
    </source>
</reference>
<organism evidence="1 2">
    <name type="scientific">Lachnobacterium bovis</name>
    <dbReference type="NCBI Taxonomy" id="140626"/>
    <lineage>
        <taxon>Bacteria</taxon>
        <taxon>Bacillati</taxon>
        <taxon>Bacillota</taxon>
        <taxon>Clostridia</taxon>
        <taxon>Lachnospirales</taxon>
        <taxon>Lachnospiraceae</taxon>
        <taxon>Lachnobacterium</taxon>
    </lineage>
</organism>
<dbReference type="AlphaFoldDB" id="A0A1H9UQR6"/>
<protein>
    <submittedName>
        <fullName evidence="1">CarD-like/TRCF domain-containing protein</fullName>
    </submittedName>
</protein>